<dbReference type="OrthoDB" id="2015537at2759"/>
<evidence type="ECO:0000259" key="13">
    <source>
        <dbReference type="Pfam" id="PF00155"/>
    </source>
</evidence>
<evidence type="ECO:0000256" key="10">
    <source>
        <dbReference type="ARBA" id="ARBA00030262"/>
    </source>
</evidence>
<dbReference type="NCBIfam" id="TIGR01141">
    <property type="entry name" value="hisC"/>
    <property type="match status" value="1"/>
</dbReference>
<evidence type="ECO:0000256" key="4">
    <source>
        <dbReference type="ARBA" id="ARBA00012748"/>
    </source>
</evidence>
<evidence type="ECO:0000256" key="11">
    <source>
        <dbReference type="ARBA" id="ARBA00047481"/>
    </source>
</evidence>
<evidence type="ECO:0000256" key="12">
    <source>
        <dbReference type="SAM" id="MobiDB-lite"/>
    </source>
</evidence>
<sequence length="410" mass="44738">MPRKESPFDLQTCARLNILQLEPYRCARDDYKDDGTNILLDANENAYGPSLAPNSSSNPSNPSEEPSIDFLGLNRYPDPHQHNLKQLLCNLRNTHIHTSKTLTPANLFVGVGSDEAIDALLRCFCVPGQDSILVCPPTYGMYSVSAQVNDVGLVKIPLLPAPDFALDIPAIISTLSSSEAASIKLIYICSPGNPTGSLIGKEDLRQVLEHPSWNGVVVLDEAYIDFAPEGSSLAEWVLEWPNLVVMQTLSKAFGLAGIRLGAAFTSPAIASLLNNLKAPYNVSSPTTAIACQALQEGGLSVMRKNRESILAQRNRLWKELPKVKGVGRFRGGTASNFLLVEILDIAGQPDNLTALKVYQILATDKGVVVRFRGKEQGCLGCLRITVGTEKEITRFLNEIQGVLEHIYERK</sequence>
<comment type="pathway">
    <text evidence="2">Amino-acid biosynthesis; L-histidine biosynthesis; L-histidine from 5-phospho-alpha-D-ribose 1-diphosphate: step 7/9.</text>
</comment>
<keyword evidence="7 14" id="KW-0808">Transferase</keyword>
<keyword evidence="5 14" id="KW-0032">Aminotransferase</keyword>
<comment type="caution">
    <text evidence="14">The sequence shown here is derived from an EMBL/GenBank/DDBJ whole genome shotgun (WGS) entry which is preliminary data.</text>
</comment>
<dbReference type="RefSeq" id="XP_031001747.1">
    <property type="nucleotide sequence ID" value="XM_031153222.1"/>
</dbReference>
<keyword evidence="15" id="KW-1185">Reference proteome</keyword>
<evidence type="ECO:0000256" key="6">
    <source>
        <dbReference type="ARBA" id="ARBA00022605"/>
    </source>
</evidence>
<dbReference type="PANTHER" id="PTHR42885">
    <property type="entry name" value="HISTIDINOL-PHOSPHATE AMINOTRANSFERASE-RELATED"/>
    <property type="match status" value="1"/>
</dbReference>
<evidence type="ECO:0000256" key="8">
    <source>
        <dbReference type="ARBA" id="ARBA00022898"/>
    </source>
</evidence>
<keyword evidence="9" id="KW-0368">Histidine biosynthesis</keyword>
<reference evidence="14 15" key="1">
    <citation type="submission" date="2018-05" db="EMBL/GenBank/DDBJ databases">
        <title>Genome sequencing and assembly of the regulated plant pathogen Lachnellula willkommii and related sister species for the development of diagnostic species identification markers.</title>
        <authorList>
            <person name="Giroux E."/>
            <person name="Bilodeau G."/>
        </authorList>
    </citation>
    <scope>NUCLEOTIDE SEQUENCE [LARGE SCALE GENOMIC DNA]</scope>
    <source>
        <strain evidence="14 15">CBS 185.66</strain>
    </source>
</reference>
<dbReference type="InterPro" id="IPR015422">
    <property type="entry name" value="PyrdxlP-dep_Trfase_small"/>
</dbReference>
<comment type="similarity">
    <text evidence="3">Belongs to the class-II pyridoxal-phosphate-dependent aminotransferase family.</text>
</comment>
<dbReference type="InterPro" id="IPR015424">
    <property type="entry name" value="PyrdxlP-dep_Trfase"/>
</dbReference>
<dbReference type="InterPro" id="IPR004839">
    <property type="entry name" value="Aminotransferase_I/II_large"/>
</dbReference>
<proteinExistence type="inferred from homology"/>
<evidence type="ECO:0000256" key="1">
    <source>
        <dbReference type="ARBA" id="ARBA00001933"/>
    </source>
</evidence>
<protein>
    <recommendedName>
        <fullName evidence="4">histidinol-phosphate transaminase</fullName>
        <ecNumber evidence="4">2.6.1.9</ecNumber>
    </recommendedName>
    <alternativeName>
        <fullName evidence="10">Imidazole acetol-phosphate transaminase</fullName>
    </alternativeName>
</protein>
<dbReference type="Proteomes" id="UP000431533">
    <property type="component" value="Unassembled WGS sequence"/>
</dbReference>
<evidence type="ECO:0000256" key="2">
    <source>
        <dbReference type="ARBA" id="ARBA00005011"/>
    </source>
</evidence>
<dbReference type="GO" id="GO:0000105">
    <property type="term" value="P:L-histidine biosynthetic process"/>
    <property type="evidence" value="ECO:0007669"/>
    <property type="project" value="UniProtKB-KW"/>
</dbReference>
<dbReference type="CDD" id="cd00609">
    <property type="entry name" value="AAT_like"/>
    <property type="match status" value="1"/>
</dbReference>
<evidence type="ECO:0000256" key="9">
    <source>
        <dbReference type="ARBA" id="ARBA00023102"/>
    </source>
</evidence>
<organism evidence="14 15">
    <name type="scientific">Lachnellula hyalina</name>
    <dbReference type="NCBI Taxonomy" id="1316788"/>
    <lineage>
        <taxon>Eukaryota</taxon>
        <taxon>Fungi</taxon>
        <taxon>Dikarya</taxon>
        <taxon>Ascomycota</taxon>
        <taxon>Pezizomycotina</taxon>
        <taxon>Leotiomycetes</taxon>
        <taxon>Helotiales</taxon>
        <taxon>Lachnaceae</taxon>
        <taxon>Lachnellula</taxon>
    </lineage>
</organism>
<dbReference type="Pfam" id="PF00155">
    <property type="entry name" value="Aminotran_1_2"/>
    <property type="match status" value="1"/>
</dbReference>
<keyword evidence="6" id="KW-0028">Amino-acid biosynthesis</keyword>
<dbReference type="InterPro" id="IPR005861">
    <property type="entry name" value="HisP_aminotrans"/>
</dbReference>
<dbReference type="EC" id="2.6.1.9" evidence="4"/>
<dbReference type="HAMAP" id="MF_01023">
    <property type="entry name" value="HisC_aminotrans_2"/>
    <property type="match status" value="1"/>
</dbReference>
<dbReference type="GO" id="GO:0004400">
    <property type="term" value="F:histidinol-phosphate transaminase activity"/>
    <property type="evidence" value="ECO:0007669"/>
    <property type="project" value="UniProtKB-EC"/>
</dbReference>
<dbReference type="InterPro" id="IPR015421">
    <property type="entry name" value="PyrdxlP-dep_Trfase_major"/>
</dbReference>
<dbReference type="PROSITE" id="PS00599">
    <property type="entry name" value="AA_TRANSFER_CLASS_2"/>
    <property type="match status" value="1"/>
</dbReference>
<dbReference type="GO" id="GO:0030170">
    <property type="term" value="F:pyridoxal phosphate binding"/>
    <property type="evidence" value="ECO:0007669"/>
    <property type="project" value="InterPro"/>
</dbReference>
<evidence type="ECO:0000313" key="15">
    <source>
        <dbReference type="Proteomes" id="UP000431533"/>
    </source>
</evidence>
<keyword evidence="8" id="KW-0663">Pyridoxal phosphate</keyword>
<dbReference type="EMBL" id="QGMH01000214">
    <property type="protein sequence ID" value="TVY22959.1"/>
    <property type="molecule type" value="Genomic_DNA"/>
</dbReference>
<evidence type="ECO:0000313" key="14">
    <source>
        <dbReference type="EMBL" id="TVY22959.1"/>
    </source>
</evidence>
<dbReference type="Gene3D" id="3.90.1150.10">
    <property type="entry name" value="Aspartate Aminotransferase, domain 1"/>
    <property type="match status" value="1"/>
</dbReference>
<dbReference type="InterPro" id="IPR001917">
    <property type="entry name" value="Aminotrans_II_pyridoxalP_BS"/>
</dbReference>
<evidence type="ECO:0000256" key="5">
    <source>
        <dbReference type="ARBA" id="ARBA00022576"/>
    </source>
</evidence>
<dbReference type="PANTHER" id="PTHR42885:SF2">
    <property type="entry name" value="HISTIDINOL-PHOSPHATE AMINOTRANSFERASE"/>
    <property type="match status" value="1"/>
</dbReference>
<evidence type="ECO:0000256" key="7">
    <source>
        <dbReference type="ARBA" id="ARBA00022679"/>
    </source>
</evidence>
<feature type="domain" description="Aminotransferase class I/classII large" evidence="13">
    <location>
        <begin position="63"/>
        <end position="399"/>
    </location>
</feature>
<feature type="compositionally biased region" description="Low complexity" evidence="12">
    <location>
        <begin position="53"/>
        <end position="65"/>
    </location>
</feature>
<comment type="cofactor">
    <cofactor evidence="1">
        <name>pyridoxal 5'-phosphate</name>
        <dbReference type="ChEBI" id="CHEBI:597326"/>
    </cofactor>
</comment>
<feature type="region of interest" description="Disordered" evidence="12">
    <location>
        <begin position="49"/>
        <end position="68"/>
    </location>
</feature>
<evidence type="ECO:0000256" key="3">
    <source>
        <dbReference type="ARBA" id="ARBA00008392"/>
    </source>
</evidence>
<name>A0A8H8TUM6_9HELO</name>
<accession>A0A8H8TUM6</accession>
<dbReference type="SUPFAM" id="SSF53383">
    <property type="entry name" value="PLP-dependent transferases"/>
    <property type="match status" value="1"/>
</dbReference>
<gene>
    <name evidence="14" type="primary">his3</name>
    <name evidence="14" type="ORF">LHYA1_G008302</name>
</gene>
<dbReference type="GeneID" id="41988500"/>
<dbReference type="AlphaFoldDB" id="A0A8H8TUM6"/>
<comment type="catalytic activity">
    <reaction evidence="11">
        <text>L-histidinol phosphate + 2-oxoglutarate = 3-(imidazol-4-yl)-2-oxopropyl phosphate + L-glutamate</text>
        <dbReference type="Rhea" id="RHEA:23744"/>
        <dbReference type="ChEBI" id="CHEBI:16810"/>
        <dbReference type="ChEBI" id="CHEBI:29985"/>
        <dbReference type="ChEBI" id="CHEBI:57766"/>
        <dbReference type="ChEBI" id="CHEBI:57980"/>
        <dbReference type="EC" id="2.6.1.9"/>
    </reaction>
</comment>
<dbReference type="Gene3D" id="3.40.640.10">
    <property type="entry name" value="Type I PLP-dependent aspartate aminotransferase-like (Major domain)"/>
    <property type="match status" value="1"/>
</dbReference>